<dbReference type="InterPro" id="IPR035958">
    <property type="entry name" value="SecB-like_sf"/>
</dbReference>
<evidence type="ECO:0000256" key="4">
    <source>
        <dbReference type="ARBA" id="ARBA00023010"/>
    </source>
</evidence>
<dbReference type="RefSeq" id="WP_379084755.1">
    <property type="nucleotide sequence ID" value="NZ_JBHTJO010000001.1"/>
</dbReference>
<dbReference type="Pfam" id="PF02556">
    <property type="entry name" value="SecB"/>
    <property type="match status" value="1"/>
</dbReference>
<gene>
    <name evidence="6 7" type="primary">secB</name>
    <name evidence="7" type="ORF">ACFQ2F_01660</name>
</gene>
<accession>A0ABW3J6T9</accession>
<dbReference type="HAMAP" id="MF_00821">
    <property type="entry name" value="SecB"/>
    <property type="match status" value="1"/>
</dbReference>
<comment type="function">
    <text evidence="6">One of the proteins required for the normal export of preproteins out of the cell cytoplasm. It is a molecular chaperone that binds to a subset of precursor proteins, maintaining them in a translocation-competent state. It also specifically binds to its receptor SecA.</text>
</comment>
<keyword evidence="2 6" id="KW-0813">Transport</keyword>
<name>A0ABW3J6T9_9HYPH</name>
<dbReference type="NCBIfam" id="NF004392">
    <property type="entry name" value="PRK05751.1-3"/>
    <property type="match status" value="1"/>
</dbReference>
<keyword evidence="5 6" id="KW-0143">Chaperone</keyword>
<comment type="subunit">
    <text evidence="6">Homotetramer, a dimer of dimers. One homotetramer interacts with 1 SecA dimer.</text>
</comment>
<keyword evidence="3 6" id="KW-0653">Protein transport</keyword>
<keyword evidence="8" id="KW-1185">Reference proteome</keyword>
<dbReference type="Gene3D" id="3.10.420.10">
    <property type="entry name" value="SecB-like"/>
    <property type="match status" value="1"/>
</dbReference>
<evidence type="ECO:0000256" key="3">
    <source>
        <dbReference type="ARBA" id="ARBA00022927"/>
    </source>
</evidence>
<dbReference type="SUPFAM" id="SSF54611">
    <property type="entry name" value="SecB-like"/>
    <property type="match status" value="1"/>
</dbReference>
<comment type="similarity">
    <text evidence="1 6">Belongs to the SecB family.</text>
</comment>
<dbReference type="PRINTS" id="PR01594">
    <property type="entry name" value="SECBCHAPRONE"/>
</dbReference>
<organism evidence="7 8">
    <name type="scientific">Methyloligella solikamskensis</name>
    <dbReference type="NCBI Taxonomy" id="1177756"/>
    <lineage>
        <taxon>Bacteria</taxon>
        <taxon>Pseudomonadati</taxon>
        <taxon>Pseudomonadota</taxon>
        <taxon>Alphaproteobacteria</taxon>
        <taxon>Hyphomicrobiales</taxon>
        <taxon>Hyphomicrobiaceae</taxon>
        <taxon>Methyloligella</taxon>
    </lineage>
</organism>
<protein>
    <recommendedName>
        <fullName evidence="6">Protein-export protein SecB</fullName>
    </recommendedName>
</protein>
<proteinExistence type="inferred from homology"/>
<evidence type="ECO:0000256" key="5">
    <source>
        <dbReference type="ARBA" id="ARBA00023186"/>
    </source>
</evidence>
<keyword evidence="6" id="KW-0963">Cytoplasm</keyword>
<reference evidence="8" key="1">
    <citation type="journal article" date="2019" name="Int. J. Syst. Evol. Microbiol.">
        <title>The Global Catalogue of Microorganisms (GCM) 10K type strain sequencing project: providing services to taxonomists for standard genome sequencing and annotation.</title>
        <authorList>
            <consortium name="The Broad Institute Genomics Platform"/>
            <consortium name="The Broad Institute Genome Sequencing Center for Infectious Disease"/>
            <person name="Wu L."/>
            <person name="Ma J."/>
        </authorList>
    </citation>
    <scope>NUCLEOTIDE SEQUENCE [LARGE SCALE GENOMIC DNA]</scope>
    <source>
        <strain evidence="8">CCUG 61697</strain>
    </source>
</reference>
<comment type="caution">
    <text evidence="7">The sequence shown here is derived from an EMBL/GenBank/DDBJ whole genome shotgun (WGS) entry which is preliminary data.</text>
</comment>
<dbReference type="EMBL" id="JBHTJO010000001">
    <property type="protein sequence ID" value="MFD0985799.1"/>
    <property type="molecule type" value="Genomic_DNA"/>
</dbReference>
<keyword evidence="4 6" id="KW-0811">Translocation</keyword>
<dbReference type="PANTHER" id="PTHR36918:SF1">
    <property type="entry name" value="PROTEIN-EXPORT PROTEIN SECB"/>
    <property type="match status" value="1"/>
</dbReference>
<dbReference type="InterPro" id="IPR003708">
    <property type="entry name" value="SecB"/>
</dbReference>
<evidence type="ECO:0000256" key="1">
    <source>
        <dbReference type="ARBA" id="ARBA00009990"/>
    </source>
</evidence>
<sequence length="168" mass="18427">MADETQPGESGEEAAPGGQQVTLNVLAQYIKDLSFESPNAPKSLQPDKNQQPRLEVSVNVQASGSGEDLYEVVLSLEARAQTDEAIVYNIELLYGGMFRIKGAGQEILQPILFIDCPAILFPFARRVMADTSRDGGFPPLLLDPIDFRTLYRRNLENAQKEAGGSQKN</sequence>
<comment type="subcellular location">
    <subcellularLocation>
        <location evidence="6">Cytoplasm</location>
    </subcellularLocation>
</comment>
<evidence type="ECO:0000313" key="7">
    <source>
        <dbReference type="EMBL" id="MFD0985799.1"/>
    </source>
</evidence>
<evidence type="ECO:0000256" key="6">
    <source>
        <dbReference type="HAMAP-Rule" id="MF_00821"/>
    </source>
</evidence>
<dbReference type="PANTHER" id="PTHR36918">
    <property type="match status" value="1"/>
</dbReference>
<dbReference type="Proteomes" id="UP001597102">
    <property type="component" value="Unassembled WGS sequence"/>
</dbReference>
<evidence type="ECO:0000256" key="2">
    <source>
        <dbReference type="ARBA" id="ARBA00022448"/>
    </source>
</evidence>
<evidence type="ECO:0000313" key="8">
    <source>
        <dbReference type="Proteomes" id="UP001597102"/>
    </source>
</evidence>
<dbReference type="NCBIfam" id="TIGR00809">
    <property type="entry name" value="secB"/>
    <property type="match status" value="1"/>
</dbReference>